<dbReference type="GO" id="GO:0051536">
    <property type="term" value="F:iron-sulfur cluster binding"/>
    <property type="evidence" value="ECO:0007669"/>
    <property type="project" value="InterPro"/>
</dbReference>
<protein>
    <recommendedName>
        <fullName evidence="5">FAD-binding FR-type domain-containing protein</fullName>
    </recommendedName>
</protein>
<dbReference type="InterPro" id="IPR017927">
    <property type="entry name" value="FAD-bd_FR_type"/>
</dbReference>
<feature type="domain" description="2Fe-2S ferredoxin-type" evidence="1">
    <location>
        <begin position="271"/>
        <end position="353"/>
    </location>
</feature>
<comment type="caution">
    <text evidence="3">The sequence shown here is derived from an EMBL/GenBank/DDBJ whole genome shotgun (WGS) entry which is preliminary data.</text>
</comment>
<evidence type="ECO:0000313" key="4">
    <source>
        <dbReference type="Proteomes" id="UP000014568"/>
    </source>
</evidence>
<dbReference type="Pfam" id="PF00111">
    <property type="entry name" value="Fer2"/>
    <property type="match status" value="1"/>
</dbReference>
<dbReference type="InterPro" id="IPR036010">
    <property type="entry name" value="2Fe-2S_ferredoxin-like_sf"/>
</dbReference>
<evidence type="ECO:0008006" key="5">
    <source>
        <dbReference type="Google" id="ProtNLM"/>
    </source>
</evidence>
<feature type="domain" description="FAD-binding FR-type" evidence="2">
    <location>
        <begin position="37"/>
        <end position="137"/>
    </location>
</feature>
<dbReference type="AlphaFoldDB" id="S3N7S2"/>
<dbReference type="RefSeq" id="WP_016655550.1">
    <property type="nucleotide sequence ID" value="NZ_KE340352.1"/>
</dbReference>
<dbReference type="InterPro" id="IPR017938">
    <property type="entry name" value="Riboflavin_synthase-like_b-brl"/>
</dbReference>
<evidence type="ECO:0000259" key="2">
    <source>
        <dbReference type="PROSITE" id="PS51384"/>
    </source>
</evidence>
<organism evidence="3 4">
    <name type="scientific">Acinetobacter rudis CIP 110305</name>
    <dbReference type="NCBI Taxonomy" id="421052"/>
    <lineage>
        <taxon>Bacteria</taxon>
        <taxon>Pseudomonadati</taxon>
        <taxon>Pseudomonadota</taxon>
        <taxon>Gammaproteobacteria</taxon>
        <taxon>Moraxellales</taxon>
        <taxon>Moraxellaceae</taxon>
        <taxon>Acinetobacter</taxon>
    </lineage>
</organism>
<dbReference type="Proteomes" id="UP000014568">
    <property type="component" value="Unassembled WGS sequence"/>
</dbReference>
<dbReference type="EMBL" id="ATGI01000010">
    <property type="protein sequence ID" value="EPF75912.1"/>
    <property type="molecule type" value="Genomic_DNA"/>
</dbReference>
<dbReference type="PRINTS" id="PR00409">
    <property type="entry name" value="PHDIOXRDTASE"/>
</dbReference>
<dbReference type="InterPro" id="IPR039261">
    <property type="entry name" value="FNR_nucleotide-bd"/>
</dbReference>
<dbReference type="HOGENOM" id="CLU_003827_14_2_6"/>
<dbReference type="GO" id="GO:0016491">
    <property type="term" value="F:oxidoreductase activity"/>
    <property type="evidence" value="ECO:0007669"/>
    <property type="project" value="InterPro"/>
</dbReference>
<dbReference type="InterPro" id="IPR008333">
    <property type="entry name" value="Cbr1-like_FAD-bd_dom"/>
</dbReference>
<dbReference type="PATRIC" id="fig|421052.3.peg.1113"/>
<reference evidence="3 4" key="1">
    <citation type="submission" date="2013-06" db="EMBL/GenBank/DDBJ databases">
        <title>The Genome Sequence of Acinetobacter rudis CIP 110305.</title>
        <authorList>
            <consortium name="The Broad Institute Genome Sequencing Platform"/>
            <consortium name="The Broad Institute Genome Sequencing Center for Infectious Disease"/>
            <person name="Cerqueira G."/>
            <person name="Feldgarden M."/>
            <person name="Courvalin P."/>
            <person name="Perichon B."/>
            <person name="Grillot-Courvalin C."/>
            <person name="Clermont D."/>
            <person name="Rocha E."/>
            <person name="Yoon E.-J."/>
            <person name="Nemec A."/>
            <person name="Young S.K."/>
            <person name="Zeng Q."/>
            <person name="Gargeya S."/>
            <person name="Fitzgerald M."/>
            <person name="Abouelleil A."/>
            <person name="Alvarado L."/>
            <person name="Berlin A.M."/>
            <person name="Chapman S.B."/>
            <person name="Dewar J."/>
            <person name="Goldberg J."/>
            <person name="Griggs A."/>
            <person name="Gujja S."/>
            <person name="Hansen M."/>
            <person name="Howarth C."/>
            <person name="Imamovic A."/>
            <person name="Larimer J."/>
            <person name="McCowan C."/>
            <person name="Murphy C."/>
            <person name="Pearson M."/>
            <person name="Priest M."/>
            <person name="Roberts A."/>
            <person name="Saif S."/>
            <person name="Shea T."/>
            <person name="Sykes S."/>
            <person name="Wortman J."/>
            <person name="Nusbaum C."/>
            <person name="Birren B."/>
        </authorList>
    </citation>
    <scope>NUCLEOTIDE SEQUENCE [LARGE SCALE GENOMIC DNA]</scope>
    <source>
        <strain evidence="3 4">CIP 110305</strain>
    </source>
</reference>
<dbReference type="Gene3D" id="3.40.50.80">
    <property type="entry name" value="Nucleotide-binding domain of ferredoxin-NADP reductase (FNR) module"/>
    <property type="match status" value="1"/>
</dbReference>
<dbReference type="Gene3D" id="2.40.30.10">
    <property type="entry name" value="Translation factors"/>
    <property type="match status" value="1"/>
</dbReference>
<keyword evidence="4" id="KW-1185">Reference proteome</keyword>
<dbReference type="Gene3D" id="3.10.20.30">
    <property type="match status" value="1"/>
</dbReference>
<dbReference type="PANTHER" id="PTHR47354">
    <property type="entry name" value="NADH OXIDOREDUCTASE HCR"/>
    <property type="match status" value="1"/>
</dbReference>
<dbReference type="PANTHER" id="PTHR47354:SF3">
    <property type="entry name" value="OXIDOREDUCTASE-RELATED"/>
    <property type="match status" value="1"/>
</dbReference>
<dbReference type="SUPFAM" id="SSF52343">
    <property type="entry name" value="Ferredoxin reductase-like, C-terminal NADP-linked domain"/>
    <property type="match status" value="1"/>
</dbReference>
<sequence length="353" mass="39101">MQTSISQIKSKMPVLNSVLDTDMANFWLQRFNAIWSVDQALGRVVAIDQSVASMSSLKIKVNRHFQFGQAGQHHPVIVEIAGSRYERSYSLTQIDAQHVLLSVKKVTEGIVSSYLNEKIEVGDVLEFGQPYGDMCLTNQCKELLLFAAGSGITPMYSLITQWLIDGASYPVQLFYWVKKHEDAAFKSYLEQLQQQHANFKVHLFYTQEPQADSRLNESHLQGLSSLEQSHVYACGPAAFVAQAEQLLASAEVFKSEAFSLNLEPSETTGTVQVTLSKSNTTVTIPKGQSILVGLEQQNLKPTHGCRMGICNKCVCQKVQGSSRNLVNGSTNHEPRNALKICVNTAETDLVIDL</sequence>
<dbReference type="Pfam" id="PF00970">
    <property type="entry name" value="FAD_binding_6"/>
    <property type="match status" value="1"/>
</dbReference>
<dbReference type="PROSITE" id="PS51085">
    <property type="entry name" value="2FE2S_FER_2"/>
    <property type="match status" value="1"/>
</dbReference>
<dbReference type="PROSITE" id="PS51384">
    <property type="entry name" value="FAD_FR"/>
    <property type="match status" value="1"/>
</dbReference>
<dbReference type="InterPro" id="IPR012675">
    <property type="entry name" value="Beta-grasp_dom_sf"/>
</dbReference>
<dbReference type="eggNOG" id="COG1018">
    <property type="taxonomic scope" value="Bacteria"/>
</dbReference>
<dbReference type="InterPro" id="IPR001041">
    <property type="entry name" value="2Fe-2S_ferredoxin-type"/>
</dbReference>
<name>S3N7S2_9GAMM</name>
<dbReference type="SUPFAM" id="SSF63380">
    <property type="entry name" value="Riboflavin synthase domain-like"/>
    <property type="match status" value="1"/>
</dbReference>
<dbReference type="InterPro" id="IPR001433">
    <property type="entry name" value="OxRdtase_FAD/NAD-bd"/>
</dbReference>
<evidence type="ECO:0000313" key="3">
    <source>
        <dbReference type="EMBL" id="EPF75912.1"/>
    </source>
</evidence>
<dbReference type="CDD" id="cd06216">
    <property type="entry name" value="FNR_iron_sulfur_binding_2"/>
    <property type="match status" value="1"/>
</dbReference>
<proteinExistence type="predicted"/>
<gene>
    <name evidence="3" type="ORF">F945_01132</name>
</gene>
<evidence type="ECO:0000259" key="1">
    <source>
        <dbReference type="PROSITE" id="PS51085"/>
    </source>
</evidence>
<dbReference type="CDD" id="cd00207">
    <property type="entry name" value="fer2"/>
    <property type="match status" value="1"/>
</dbReference>
<accession>S3N7S2</accession>
<dbReference type="InterPro" id="IPR050415">
    <property type="entry name" value="MRET"/>
</dbReference>
<dbReference type="Pfam" id="PF00175">
    <property type="entry name" value="NAD_binding_1"/>
    <property type="match status" value="1"/>
</dbReference>
<dbReference type="SUPFAM" id="SSF54292">
    <property type="entry name" value="2Fe-2S ferredoxin-like"/>
    <property type="match status" value="1"/>
</dbReference>
<dbReference type="OrthoDB" id="9796486at2"/>
<dbReference type="STRING" id="632955.GCA_000829675_03179"/>